<proteinExistence type="predicted"/>
<accession>A0AAD4FGR9</accession>
<keyword evidence="2" id="KW-1185">Reference proteome</keyword>
<organism evidence="1 2">
    <name type="scientific">Alternaria panax</name>
    <dbReference type="NCBI Taxonomy" id="48097"/>
    <lineage>
        <taxon>Eukaryota</taxon>
        <taxon>Fungi</taxon>
        <taxon>Dikarya</taxon>
        <taxon>Ascomycota</taxon>
        <taxon>Pezizomycotina</taxon>
        <taxon>Dothideomycetes</taxon>
        <taxon>Pleosporomycetidae</taxon>
        <taxon>Pleosporales</taxon>
        <taxon>Pleosporineae</taxon>
        <taxon>Pleosporaceae</taxon>
        <taxon>Alternaria</taxon>
        <taxon>Alternaria sect. Panax</taxon>
    </lineage>
</organism>
<protein>
    <submittedName>
        <fullName evidence="1">Uncharacterized protein</fullName>
    </submittedName>
</protein>
<dbReference type="EMBL" id="JAANER010000005">
    <property type="protein sequence ID" value="KAG9189095.1"/>
    <property type="molecule type" value="Genomic_DNA"/>
</dbReference>
<name>A0AAD4FGR9_9PLEO</name>
<dbReference type="AlphaFoldDB" id="A0AAD4FGR9"/>
<evidence type="ECO:0000313" key="2">
    <source>
        <dbReference type="Proteomes" id="UP001199106"/>
    </source>
</evidence>
<comment type="caution">
    <text evidence="1">The sequence shown here is derived from an EMBL/GenBank/DDBJ whole genome shotgun (WGS) entry which is preliminary data.</text>
</comment>
<reference evidence="1" key="1">
    <citation type="submission" date="2021-07" db="EMBL/GenBank/DDBJ databases">
        <title>Genome Resource of American Ginseng Black Spot Pathogen Alternaria panax.</title>
        <authorList>
            <person name="Qiu C."/>
            <person name="Wang W."/>
            <person name="Liu Z."/>
        </authorList>
    </citation>
    <scope>NUCLEOTIDE SEQUENCE</scope>
    <source>
        <strain evidence="1">BNCC115425</strain>
    </source>
</reference>
<evidence type="ECO:0000313" key="1">
    <source>
        <dbReference type="EMBL" id="KAG9189095.1"/>
    </source>
</evidence>
<gene>
    <name evidence="1" type="ORF">G6011_05963</name>
</gene>
<sequence length="155" mass="17844">MIYGLLGLPTLECEPADRQSFVDPDYSIMTKECYRRVAWKLLSECHDLKVFSMVLHSSQLAEDWPSWVPNWNEPRANPFQDFYDEDDKQNERATLVDVSETTIGEKQCVQISGLKVDTIDREVKEYASLGTTEDNVQIPKSMQASLRHLEKSCSH</sequence>
<dbReference type="Proteomes" id="UP001199106">
    <property type="component" value="Unassembled WGS sequence"/>
</dbReference>